<dbReference type="OrthoDB" id="9805710at2"/>
<dbReference type="Pfam" id="PF04273">
    <property type="entry name" value="BLH_phosphatase"/>
    <property type="match status" value="1"/>
</dbReference>
<dbReference type="InterPro" id="IPR029021">
    <property type="entry name" value="Prot-tyrosine_phosphatase-like"/>
</dbReference>
<dbReference type="GO" id="GO:0016787">
    <property type="term" value="F:hydrolase activity"/>
    <property type="evidence" value="ECO:0007669"/>
    <property type="project" value="InterPro"/>
</dbReference>
<dbReference type="AlphaFoldDB" id="A0A4Q2SWY4"/>
<evidence type="ECO:0000259" key="1">
    <source>
        <dbReference type="Pfam" id="PF04273"/>
    </source>
</evidence>
<keyword evidence="3" id="KW-1185">Reference proteome</keyword>
<dbReference type="InterPro" id="IPR005939">
    <property type="entry name" value="BLH_phosphatase-like"/>
</dbReference>
<proteinExistence type="predicted"/>
<name>A0A4Q2SWY4_9HYPH</name>
<dbReference type="Proteomes" id="UP000291088">
    <property type="component" value="Unassembled WGS sequence"/>
</dbReference>
<accession>A0A4Q2SWY4</accession>
<dbReference type="Gene3D" id="3.90.190.10">
    <property type="entry name" value="Protein tyrosine phosphatase superfamily"/>
    <property type="match status" value="1"/>
</dbReference>
<gene>
    <name evidence="2" type="ORF">EUU22_18815</name>
</gene>
<reference evidence="2 3" key="1">
    <citation type="submission" date="2019-01" db="EMBL/GenBank/DDBJ databases">
        <authorList>
            <person name="Deng T."/>
        </authorList>
    </citation>
    <scope>NUCLEOTIDE SEQUENCE [LARGE SCALE GENOMIC DNA]</scope>
    <source>
        <strain evidence="2 3">F8825</strain>
    </source>
</reference>
<evidence type="ECO:0000313" key="3">
    <source>
        <dbReference type="Proteomes" id="UP000291088"/>
    </source>
</evidence>
<feature type="domain" description="Beta-lactamase hydrolase-like protein phosphatase-like" evidence="1">
    <location>
        <begin position="51"/>
        <end position="156"/>
    </location>
</feature>
<organism evidence="2 3">
    <name type="scientific">Ciceribacter ferrooxidans</name>
    <dbReference type="NCBI Taxonomy" id="2509717"/>
    <lineage>
        <taxon>Bacteria</taxon>
        <taxon>Pseudomonadati</taxon>
        <taxon>Pseudomonadota</taxon>
        <taxon>Alphaproteobacteria</taxon>
        <taxon>Hyphomicrobiales</taxon>
        <taxon>Rhizobiaceae</taxon>
        <taxon>Ciceribacter</taxon>
    </lineage>
</organism>
<dbReference type="NCBIfam" id="TIGR01244">
    <property type="entry name" value="TIGR01244 family sulfur transferase"/>
    <property type="match status" value="1"/>
</dbReference>
<sequence>MSAGILPLWPRFHLNTYGCIYICAARQWTGAPSAHVSRRIHSVKGSRIVHIRPVTQNFHVSGQLKPSDIAKVAEAGYAAVICMRPDGEGWGQPKFSAIEEAAQASNLPAYYLPVGGGVPMEQAKKLRALLKETEGPILAFCASGARCAGLYQMAQQIGG</sequence>
<comment type="caution">
    <text evidence="2">The sequence shown here is derived from an EMBL/GenBank/DDBJ whole genome shotgun (WGS) entry which is preliminary data.</text>
</comment>
<protein>
    <submittedName>
        <fullName evidence="2">TIGR01244 family phosphatase</fullName>
    </submittedName>
</protein>
<evidence type="ECO:0000313" key="2">
    <source>
        <dbReference type="EMBL" id="RYC10123.1"/>
    </source>
</evidence>
<dbReference type="EMBL" id="SDVB01000253">
    <property type="protein sequence ID" value="RYC10123.1"/>
    <property type="molecule type" value="Genomic_DNA"/>
</dbReference>